<dbReference type="InterPro" id="IPR057683">
    <property type="entry name" value="DUF7923"/>
</dbReference>
<name>A0A165UB37_9APHY</name>
<feature type="compositionally biased region" description="Polar residues" evidence="4">
    <location>
        <begin position="938"/>
        <end position="952"/>
    </location>
</feature>
<evidence type="ECO:0000259" key="5">
    <source>
        <dbReference type="PROSITE" id="PS51015"/>
    </source>
</evidence>
<dbReference type="Pfam" id="PF02182">
    <property type="entry name" value="SAD_SRA"/>
    <property type="match status" value="1"/>
</dbReference>
<sequence>MSPTPIQPGFVHLILQYIAPPSQLTQPIPPHLLSKSLLQRHHFLQITPDNPHEYLCWPTSGGRAIELLEDLPQPLDDEPVPYPVQYTSDAEQAYAHVGLPIVDTDGARMVFEWDEADGWKYHDLAMMPFPPGSRATLQELTTKETGHVQRAVSQVSETSYVVEPYANGSDDDDYWNAYGSQDDAAAYNNDPLMSNKDAEAGTEDAYWARYSSVHGTADSARPSPPPHPKRKLYAMEPNIASGTASPNPLPVPARSDLYYSHGDTLPMLGSFPPKGNSRWDPASPRALAQLLAEVPPRASPSPSPLSVPEEADADSEVSSPTVGGSSGSDEGSLTSVSIPGDVSSGATRLGATADDAAEEMRALRDGIRGLWKLWEMGRRKRSEALGSDDDKKLFLEVVRDTAARNAELDARVEELERELSVWKAALKTAEEEKRTLSKTVTKLERNIGSLKEDNPLILCLIDGDGNIFSQDLLRLGLAGGRQAAALLTKGLNDHLASFDSPDIGRGQLWLTIYFNKTGLLETLTQNNVCDAEQFEAFLMGFNQASPLFSMVDVGSGKEAADSKIKECLRVFTRFPQTSKVLFGGAHDNGYTSTLNYLQNEGLVEKIILLRGYKELAYEIKGLQLPHIEIEGLFMKKKLYTHSSKKANNAQSAPGTPPQITHDVDKLRSKAATPTKHNIQSTPSKKIRLVSVDQVCSNRVSHATLSNAFFSHCISFLTSSILVFTTCPYYAMTFDYDELCAQNKAHNVELLKSLVVNLDIPAVPTAPKKQSAPRKRKVAPRESDEESETSKPAKTRRVSETTKKADGKGTTPETTGLRRSGRNRDKKVDYSADHFEIYKPGFASVEAGLREMKTEPRSVNKRIHDPKVFGAIPGIPVGTWWMTREECSTDAIHAPWVAGIAGGPDGAYSVALSGGYEDDVDLGEAFTYTGAGGRDLKGTKQNPKNVGSPSHSA</sequence>
<keyword evidence="1 2" id="KW-0539">Nucleus</keyword>
<feature type="compositionally biased region" description="Basic and acidic residues" evidence="4">
    <location>
        <begin position="796"/>
        <end position="806"/>
    </location>
</feature>
<evidence type="ECO:0000313" key="7">
    <source>
        <dbReference type="Proteomes" id="UP000076727"/>
    </source>
</evidence>
<protein>
    <recommendedName>
        <fullName evidence="5">YDG domain-containing protein</fullName>
    </recommendedName>
</protein>
<evidence type="ECO:0000313" key="6">
    <source>
        <dbReference type="EMBL" id="KZT74652.1"/>
    </source>
</evidence>
<dbReference type="STRING" id="1314783.A0A165UB37"/>
<keyword evidence="7" id="KW-1185">Reference proteome</keyword>
<dbReference type="EMBL" id="KV429032">
    <property type="protein sequence ID" value="KZT74652.1"/>
    <property type="molecule type" value="Genomic_DNA"/>
</dbReference>
<comment type="subcellular location">
    <subcellularLocation>
        <location evidence="2">Nucleus</location>
    </subcellularLocation>
</comment>
<feature type="domain" description="YDG" evidence="5">
    <location>
        <begin position="869"/>
        <end position="952"/>
    </location>
</feature>
<dbReference type="PANTHER" id="PTHR37543">
    <property type="entry name" value="CCCH ZINC FINGER DNA BINDING PROTEIN (AFU_ORTHOLOGUE AFUA_5G12760)"/>
    <property type="match status" value="1"/>
</dbReference>
<dbReference type="PANTHER" id="PTHR37543:SF1">
    <property type="entry name" value="CCCH ZINC FINGER DNA BINDING PROTEIN (AFU_ORTHOLOGUE AFUA_5G12760)"/>
    <property type="match status" value="1"/>
</dbReference>
<evidence type="ECO:0000256" key="2">
    <source>
        <dbReference type="PROSITE-ProRule" id="PRU00358"/>
    </source>
</evidence>
<dbReference type="InterPro" id="IPR036987">
    <property type="entry name" value="SRA-YDG_sf"/>
</dbReference>
<dbReference type="PROSITE" id="PS51015">
    <property type="entry name" value="YDG"/>
    <property type="match status" value="1"/>
</dbReference>
<feature type="coiled-coil region" evidence="3">
    <location>
        <begin position="398"/>
        <end position="453"/>
    </location>
</feature>
<evidence type="ECO:0000256" key="4">
    <source>
        <dbReference type="SAM" id="MobiDB-lite"/>
    </source>
</evidence>
<keyword evidence="3" id="KW-0175">Coiled coil</keyword>
<dbReference type="SUPFAM" id="SSF88697">
    <property type="entry name" value="PUA domain-like"/>
    <property type="match status" value="1"/>
</dbReference>
<dbReference type="Pfam" id="PF25540">
    <property type="entry name" value="DUF7923"/>
    <property type="match status" value="1"/>
</dbReference>
<dbReference type="Proteomes" id="UP000076727">
    <property type="component" value="Unassembled WGS sequence"/>
</dbReference>
<evidence type="ECO:0000256" key="3">
    <source>
        <dbReference type="SAM" id="Coils"/>
    </source>
</evidence>
<feature type="region of interest" description="Disordered" evidence="4">
    <location>
        <begin position="929"/>
        <end position="952"/>
    </location>
</feature>
<dbReference type="SMART" id="SM00466">
    <property type="entry name" value="SRA"/>
    <property type="match status" value="1"/>
</dbReference>
<accession>A0A165UB37</accession>
<dbReference type="AlphaFoldDB" id="A0A165UB37"/>
<dbReference type="InterPro" id="IPR003105">
    <property type="entry name" value="SRA_YDG"/>
</dbReference>
<feature type="region of interest" description="Disordered" evidence="4">
    <location>
        <begin position="763"/>
        <end position="825"/>
    </location>
</feature>
<proteinExistence type="predicted"/>
<gene>
    <name evidence="6" type="ORF">DAEQUDRAFT_659485</name>
</gene>
<dbReference type="Gene3D" id="2.30.280.10">
    <property type="entry name" value="SRA-YDG"/>
    <property type="match status" value="1"/>
</dbReference>
<dbReference type="GO" id="GO:0005634">
    <property type="term" value="C:nucleus"/>
    <property type="evidence" value="ECO:0007669"/>
    <property type="project" value="UniProtKB-SubCell"/>
</dbReference>
<feature type="region of interest" description="Disordered" evidence="4">
    <location>
        <begin position="294"/>
        <end position="349"/>
    </location>
</feature>
<evidence type="ECO:0000256" key="1">
    <source>
        <dbReference type="ARBA" id="ARBA00023242"/>
    </source>
</evidence>
<dbReference type="OrthoDB" id="2270193at2759"/>
<organism evidence="6 7">
    <name type="scientific">Daedalea quercina L-15889</name>
    <dbReference type="NCBI Taxonomy" id="1314783"/>
    <lineage>
        <taxon>Eukaryota</taxon>
        <taxon>Fungi</taxon>
        <taxon>Dikarya</taxon>
        <taxon>Basidiomycota</taxon>
        <taxon>Agaricomycotina</taxon>
        <taxon>Agaricomycetes</taxon>
        <taxon>Polyporales</taxon>
        <taxon>Fomitopsis</taxon>
    </lineage>
</organism>
<dbReference type="InterPro" id="IPR015947">
    <property type="entry name" value="PUA-like_sf"/>
</dbReference>
<reference evidence="6 7" key="1">
    <citation type="journal article" date="2016" name="Mol. Biol. Evol.">
        <title>Comparative Genomics of Early-Diverging Mushroom-Forming Fungi Provides Insights into the Origins of Lignocellulose Decay Capabilities.</title>
        <authorList>
            <person name="Nagy L.G."/>
            <person name="Riley R."/>
            <person name="Tritt A."/>
            <person name="Adam C."/>
            <person name="Daum C."/>
            <person name="Floudas D."/>
            <person name="Sun H."/>
            <person name="Yadav J.S."/>
            <person name="Pangilinan J."/>
            <person name="Larsson K.H."/>
            <person name="Matsuura K."/>
            <person name="Barry K."/>
            <person name="Labutti K."/>
            <person name="Kuo R."/>
            <person name="Ohm R.A."/>
            <person name="Bhattacharya S.S."/>
            <person name="Shirouzu T."/>
            <person name="Yoshinaga Y."/>
            <person name="Martin F.M."/>
            <person name="Grigoriev I.V."/>
            <person name="Hibbett D.S."/>
        </authorList>
    </citation>
    <scope>NUCLEOTIDE SEQUENCE [LARGE SCALE GENOMIC DNA]</scope>
    <source>
        <strain evidence="6 7">L-15889</strain>
    </source>
</reference>